<evidence type="ECO:0000313" key="2">
    <source>
        <dbReference type="EMBL" id="MBM0235438.1"/>
    </source>
</evidence>
<keyword evidence="3" id="KW-1185">Reference proteome</keyword>
<feature type="compositionally biased region" description="Basic and acidic residues" evidence="1">
    <location>
        <begin position="34"/>
        <end position="48"/>
    </location>
</feature>
<gene>
    <name evidence="2" type="ORF">JNW91_28855</name>
</gene>
<comment type="caution">
    <text evidence="2">The sequence shown here is derived from an EMBL/GenBank/DDBJ whole genome shotgun (WGS) entry which is preliminary data.</text>
</comment>
<accession>A0ABS1Y1Q3</accession>
<proteinExistence type="predicted"/>
<feature type="compositionally biased region" description="Low complexity" evidence="1">
    <location>
        <begin position="1"/>
        <end position="10"/>
    </location>
</feature>
<reference evidence="2 3" key="1">
    <citation type="submission" date="2021-01" db="EMBL/GenBank/DDBJ databases">
        <title>Draft genome sequence of Micromonospora sp. strain STR1_7.</title>
        <authorList>
            <person name="Karlyshev A."/>
            <person name="Jawad R."/>
        </authorList>
    </citation>
    <scope>NUCLEOTIDE SEQUENCE [LARGE SCALE GENOMIC DNA]</scope>
    <source>
        <strain evidence="2 3">STR1-7</strain>
    </source>
</reference>
<protein>
    <submittedName>
        <fullName evidence="2">Uncharacterized protein</fullName>
    </submittedName>
</protein>
<dbReference type="EMBL" id="JAEVHM010000263">
    <property type="protein sequence ID" value="MBM0235438.1"/>
    <property type="molecule type" value="Genomic_DNA"/>
</dbReference>
<evidence type="ECO:0000313" key="3">
    <source>
        <dbReference type="Proteomes" id="UP000601027"/>
    </source>
</evidence>
<sequence>MRETPAAAAPAGPPPSRCDKHRTDPDPGPCRACGDARKAREAYDRDQADAASRAQSEKARDQAAARRVAIDNCQLCDASGYRDGRLCAHDPTVIDRSRRGAAAAAAAIRRPGAADLTWSNPA</sequence>
<evidence type="ECO:0000256" key="1">
    <source>
        <dbReference type="SAM" id="MobiDB-lite"/>
    </source>
</evidence>
<organism evidence="2 3">
    <name type="scientific">Micromonospora parastrephiae</name>
    <dbReference type="NCBI Taxonomy" id="2806101"/>
    <lineage>
        <taxon>Bacteria</taxon>
        <taxon>Bacillati</taxon>
        <taxon>Actinomycetota</taxon>
        <taxon>Actinomycetes</taxon>
        <taxon>Micromonosporales</taxon>
        <taxon>Micromonosporaceae</taxon>
        <taxon>Micromonospora</taxon>
    </lineage>
</organism>
<feature type="region of interest" description="Disordered" evidence="1">
    <location>
        <begin position="1"/>
        <end position="59"/>
    </location>
</feature>
<dbReference type="Proteomes" id="UP000601027">
    <property type="component" value="Unassembled WGS sequence"/>
</dbReference>
<name>A0ABS1Y1Q3_9ACTN</name>
<dbReference type="RefSeq" id="WP_203178644.1">
    <property type="nucleotide sequence ID" value="NZ_JAEVHM010000263.1"/>
</dbReference>